<dbReference type="GO" id="GO:0005737">
    <property type="term" value="C:cytoplasm"/>
    <property type="evidence" value="ECO:0007669"/>
    <property type="project" value="UniProtKB-SubCell"/>
</dbReference>
<evidence type="ECO:0000256" key="3">
    <source>
        <dbReference type="ARBA" id="ARBA00022737"/>
    </source>
</evidence>
<dbReference type="PANTHER" id="PTHR21245">
    <property type="entry name" value="HETEROGENEOUS NUCLEAR RIBONUCLEOPROTEIN"/>
    <property type="match status" value="1"/>
</dbReference>
<feature type="domain" description="RRM" evidence="6">
    <location>
        <begin position="219"/>
        <end position="291"/>
    </location>
</feature>
<keyword evidence="3" id="KW-0677">Repeat</keyword>
<dbReference type="GO" id="GO:0003723">
    <property type="term" value="F:RNA binding"/>
    <property type="evidence" value="ECO:0007669"/>
    <property type="project" value="UniProtKB-UniRule"/>
</dbReference>
<comment type="subcellular location">
    <subcellularLocation>
        <location evidence="1">Cytoplasm</location>
    </subcellularLocation>
</comment>
<dbReference type="InterPro" id="IPR000504">
    <property type="entry name" value="RRM_dom"/>
</dbReference>
<dbReference type="AlphaFoldDB" id="A0A4C1T783"/>
<dbReference type="EMBL" id="BGZK01000035">
    <property type="protein sequence ID" value="GBP09410.1"/>
    <property type="molecule type" value="Genomic_DNA"/>
</dbReference>
<dbReference type="Pfam" id="PF00076">
    <property type="entry name" value="RRM_1"/>
    <property type="match status" value="3"/>
</dbReference>
<dbReference type="FunFam" id="3.30.70.330:FF:000022">
    <property type="entry name" value="APOBEC1 complementation factor isoform X1"/>
    <property type="match status" value="1"/>
</dbReference>
<proteinExistence type="predicted"/>
<dbReference type="STRING" id="151549.A0A4C1T783"/>
<dbReference type="PROSITE" id="PS50102">
    <property type="entry name" value="RRM"/>
    <property type="match status" value="3"/>
</dbReference>
<dbReference type="InterPro" id="IPR006535">
    <property type="entry name" value="HnRNP_R/Q_splicing_fac"/>
</dbReference>
<dbReference type="CDD" id="cd12249">
    <property type="entry name" value="RRM1_hnRNPR_like"/>
    <property type="match status" value="1"/>
</dbReference>
<keyword evidence="4 5" id="KW-0694">RNA-binding</keyword>
<evidence type="ECO:0000313" key="7">
    <source>
        <dbReference type="EMBL" id="GBP09410.1"/>
    </source>
</evidence>
<gene>
    <name evidence="7" type="primary">A1CF</name>
    <name evidence="7" type="ORF">EVAR_5828_1</name>
</gene>
<evidence type="ECO:0000256" key="4">
    <source>
        <dbReference type="ARBA" id="ARBA00022884"/>
    </source>
</evidence>
<keyword evidence="2" id="KW-0963">Cytoplasm</keyword>
<dbReference type="OrthoDB" id="3800936at2759"/>
<accession>A0A4C1T783</accession>
<evidence type="ECO:0000313" key="8">
    <source>
        <dbReference type="Proteomes" id="UP000299102"/>
    </source>
</evidence>
<feature type="domain" description="RRM" evidence="6">
    <location>
        <begin position="124"/>
        <end position="206"/>
    </location>
</feature>
<comment type="caution">
    <text evidence="7">The sequence shown here is derived from an EMBL/GenBank/DDBJ whole genome shotgun (WGS) entry which is preliminary data.</text>
</comment>
<dbReference type="SUPFAM" id="SSF54928">
    <property type="entry name" value="RNA-binding domain, RBD"/>
    <property type="match status" value="2"/>
</dbReference>
<dbReference type="NCBIfam" id="TIGR01648">
    <property type="entry name" value="hnRNP-R-Q"/>
    <property type="match status" value="1"/>
</dbReference>
<evidence type="ECO:0000259" key="6">
    <source>
        <dbReference type="PROSITE" id="PS50102"/>
    </source>
</evidence>
<dbReference type="InterPro" id="IPR012677">
    <property type="entry name" value="Nucleotide-bd_a/b_plait_sf"/>
</dbReference>
<evidence type="ECO:0000256" key="1">
    <source>
        <dbReference type="ARBA" id="ARBA00004496"/>
    </source>
</evidence>
<dbReference type="FunFam" id="3.30.70.330:FF:000026">
    <property type="entry name" value="APOBEC1 complementation factor isoform X1"/>
    <property type="match status" value="1"/>
</dbReference>
<organism evidence="7 8">
    <name type="scientific">Eumeta variegata</name>
    <name type="common">Bagworm moth</name>
    <name type="synonym">Eumeta japonica</name>
    <dbReference type="NCBI Taxonomy" id="151549"/>
    <lineage>
        <taxon>Eukaryota</taxon>
        <taxon>Metazoa</taxon>
        <taxon>Ecdysozoa</taxon>
        <taxon>Arthropoda</taxon>
        <taxon>Hexapoda</taxon>
        <taxon>Insecta</taxon>
        <taxon>Pterygota</taxon>
        <taxon>Neoptera</taxon>
        <taxon>Endopterygota</taxon>
        <taxon>Lepidoptera</taxon>
        <taxon>Glossata</taxon>
        <taxon>Ditrysia</taxon>
        <taxon>Tineoidea</taxon>
        <taxon>Psychidae</taxon>
        <taxon>Oiketicinae</taxon>
        <taxon>Eumeta</taxon>
    </lineage>
</organism>
<evidence type="ECO:0000256" key="2">
    <source>
        <dbReference type="ARBA" id="ARBA00022490"/>
    </source>
</evidence>
<reference evidence="7 8" key="1">
    <citation type="journal article" date="2019" name="Commun. Biol.">
        <title>The bagworm genome reveals a unique fibroin gene that provides high tensile strength.</title>
        <authorList>
            <person name="Kono N."/>
            <person name="Nakamura H."/>
            <person name="Ohtoshi R."/>
            <person name="Tomita M."/>
            <person name="Numata K."/>
            <person name="Arakawa K."/>
        </authorList>
    </citation>
    <scope>NUCLEOTIDE SEQUENCE [LARGE SCALE GENOMIC DNA]</scope>
</reference>
<dbReference type="Proteomes" id="UP000299102">
    <property type="component" value="Unassembled WGS sequence"/>
</dbReference>
<sequence>MTAQLAQNLLQLSKDTGYPIVQSNGQRKFGPPSDWRGPSPPRGCEVFIGKIPREILEDELVPLFSKVGKIYEFRLMMDFSGSNRGYSFVTYTTREEASAAIRILNNYEIRPNRYLGVVKSVDNCRLFIGKLPCDKTREDLLVELSKYVGGIVNVIMYQNCYNRNVNRGFAFVEFASHREAAMARRALVPGFFRLWNQEVYVDWAEPEPEVDQEIMKTVKILYIRNLMISTSQEKLQKIVEKIIGTKISHIKKIKDYAFVHFKERSHAEQAIVKLTGIEIDGSKIEVKWAKPVDREFYKGQKLRKGNAKFNFMKIKDGVSSPNDEGIGSTCVGGSSTCSSPDTMADGVKSVIHDEYDLAPAKLESICNRYNWGAPSYGYSKCAEILADTETPIWMCYVEIPYVGLPLFSKPVHIGPIHATPALTMRSAKAQAAENAIGYLEFIRDNTLWSLHAVQPATMQPPMAVAIQNVWPQQPLYYMSKV</sequence>
<keyword evidence="8" id="KW-1185">Reference proteome</keyword>
<dbReference type="SMART" id="SM00360">
    <property type="entry name" value="RRM"/>
    <property type="match status" value="3"/>
</dbReference>
<evidence type="ECO:0000256" key="5">
    <source>
        <dbReference type="PROSITE-ProRule" id="PRU00176"/>
    </source>
</evidence>
<name>A0A4C1T783_EUMVA</name>
<feature type="domain" description="RRM" evidence="6">
    <location>
        <begin position="44"/>
        <end position="122"/>
    </location>
</feature>
<protein>
    <submittedName>
        <fullName evidence="7">APOBEC1 complementation factor</fullName>
    </submittedName>
</protein>
<dbReference type="InterPro" id="IPR035979">
    <property type="entry name" value="RBD_domain_sf"/>
</dbReference>
<dbReference type="Gene3D" id="3.30.70.330">
    <property type="match status" value="3"/>
</dbReference>